<reference evidence="1" key="1">
    <citation type="submission" date="2017-07" db="EMBL/GenBank/DDBJ databases">
        <authorList>
            <person name="Mikheyev A."/>
            <person name="Grau M."/>
        </authorList>
    </citation>
    <scope>NUCLEOTIDE SEQUENCE</scope>
    <source>
        <tissue evidence="1">Venom_gland</tissue>
    </source>
</reference>
<proteinExistence type="predicted"/>
<sequence>MFIDCIIESQDGHATKRPACPIQFQGLLRCCHWNLPTRWTILSSLFYCVEQPKLRMYTRVRPKATPIIKSLQTPLKHKKHKTFNIFSEPPTNHSVIRNLKRFHGTDFTV</sequence>
<dbReference type="EMBL" id="IACI01094020">
    <property type="protein sequence ID" value="LAA31069.1"/>
    <property type="molecule type" value="Transcribed_RNA"/>
</dbReference>
<dbReference type="AlphaFoldDB" id="A0A2H6NEY1"/>
<evidence type="ECO:0000313" key="1">
    <source>
        <dbReference type="EMBL" id="LAA31069.1"/>
    </source>
</evidence>
<organism evidence="1">
    <name type="scientific">Micrurus carvalhoi</name>
    <dbReference type="NCBI Taxonomy" id="3147026"/>
    <lineage>
        <taxon>Eukaryota</taxon>
        <taxon>Metazoa</taxon>
        <taxon>Chordata</taxon>
        <taxon>Craniata</taxon>
        <taxon>Vertebrata</taxon>
        <taxon>Euteleostomi</taxon>
        <taxon>Lepidosauria</taxon>
        <taxon>Squamata</taxon>
        <taxon>Bifurcata</taxon>
        <taxon>Unidentata</taxon>
        <taxon>Episquamata</taxon>
        <taxon>Toxicofera</taxon>
        <taxon>Serpentes</taxon>
        <taxon>Colubroidea</taxon>
        <taxon>Elapidae</taxon>
        <taxon>Elapinae</taxon>
        <taxon>Micrurus</taxon>
    </lineage>
</organism>
<dbReference type="EMBL" id="IACI01094021">
    <property type="protein sequence ID" value="LAA31071.1"/>
    <property type="molecule type" value="Transcribed_RNA"/>
</dbReference>
<name>A0A2H6NEY1_9SAUR</name>
<dbReference type="EMBL" id="IACI01094022">
    <property type="protein sequence ID" value="LAA31073.1"/>
    <property type="molecule type" value="Transcribed_RNA"/>
</dbReference>
<reference evidence="1" key="2">
    <citation type="submission" date="2017-12" db="EMBL/GenBank/DDBJ databases">
        <title>Coralsnake Venomics: Analyses of Venom Gland Transcriptomes and Proteomes of Six Brazilian Taxa.</title>
        <authorList>
            <person name="Aird S.D."/>
            <person name="Jorge da Silva N."/>
            <person name="Qiu L."/>
            <person name="Villar-Briones A."/>
            <person name="Aparecida-Saddi V."/>
            <person name="Campos-Telles M.P."/>
            <person name="Grau M."/>
            <person name="Mikheyev A.S."/>
        </authorList>
    </citation>
    <scope>NUCLEOTIDE SEQUENCE</scope>
    <source>
        <tissue evidence="1">Venom_gland</tissue>
    </source>
</reference>
<accession>A0A2H6NEY1</accession>
<protein>
    <submittedName>
        <fullName evidence="1">Uncharacterized protein</fullName>
    </submittedName>
</protein>